<dbReference type="Proteomes" id="UP000051006">
    <property type="component" value="Unassembled WGS sequence"/>
</dbReference>
<dbReference type="InterPro" id="IPR006680">
    <property type="entry name" value="Amidohydro-rel"/>
</dbReference>
<feature type="domain" description="Amidohydrolase-related" evidence="2">
    <location>
        <begin position="56"/>
        <end position="333"/>
    </location>
</feature>
<dbReference type="Gene3D" id="3.20.20.140">
    <property type="entry name" value="Metal-dependent hydrolases"/>
    <property type="match status" value="1"/>
</dbReference>
<dbReference type="OrthoDB" id="9777673at2"/>
<keyword evidence="1" id="KW-0456">Lyase</keyword>
<dbReference type="PANTHER" id="PTHR21240">
    <property type="entry name" value="2-AMINO-3-CARBOXYLMUCONATE-6-SEMIALDEHYDE DECARBOXYLASE"/>
    <property type="match status" value="1"/>
</dbReference>
<accession>A0A0R2LBK1</accession>
<organism evidence="3 4">
    <name type="scientific">Companilactobacillus kimchiensis</name>
    <dbReference type="NCBI Taxonomy" id="993692"/>
    <lineage>
        <taxon>Bacteria</taxon>
        <taxon>Bacillati</taxon>
        <taxon>Bacillota</taxon>
        <taxon>Bacilli</taxon>
        <taxon>Lactobacillales</taxon>
        <taxon>Lactobacillaceae</taxon>
        <taxon>Companilactobacillus</taxon>
    </lineage>
</organism>
<dbReference type="GO" id="GO:0019748">
    <property type="term" value="P:secondary metabolic process"/>
    <property type="evidence" value="ECO:0007669"/>
    <property type="project" value="TreeGrafter"/>
</dbReference>
<keyword evidence="4" id="KW-1185">Reference proteome</keyword>
<dbReference type="EMBL" id="JQCF01000010">
    <property type="protein sequence ID" value="KRN99282.1"/>
    <property type="molecule type" value="Genomic_DNA"/>
</dbReference>
<protein>
    <recommendedName>
        <fullName evidence="2">Amidohydrolase-related domain-containing protein</fullName>
    </recommendedName>
</protein>
<sequence length="334" mass="37903">MKIITVEEHYESAKITQAINQQTGINSKPSISNDMQKYMKNSLPSPGIMQDVTKQRLDFMDQYGIDKQILSYGNSSPQNLDPKISIPLCQKANDELALTIANNPTRFGALAVLPVGDPIAAANELKRSITKLNFNGVLLKGNYQGKFFDDPFFFPIFEMASKLDIPVYFHPSFIPTDISDHYFKSDQWSDIVTGIFSSAGYGWHMDVGIQVIRMILSGIFDKLPNLKLISGHWGEMVPMFLERLDDELNNYSGLQKSFSDYYRQNIFVTPSGILNNPQLNFILVEMGPEHIIYSIDYPYKQPDNTQTFLEKTDLTPTELEAFSHGNAERIFNLK</sequence>
<comment type="caution">
    <text evidence="3">The sequence shown here is derived from an EMBL/GenBank/DDBJ whole genome shotgun (WGS) entry which is preliminary data.</text>
</comment>
<evidence type="ECO:0000313" key="3">
    <source>
        <dbReference type="EMBL" id="KRN99282.1"/>
    </source>
</evidence>
<evidence type="ECO:0000313" key="4">
    <source>
        <dbReference type="Proteomes" id="UP000051006"/>
    </source>
</evidence>
<name>A0A0R2LBK1_9LACO</name>
<gene>
    <name evidence="3" type="ORF">IV57_GL000338</name>
</gene>
<evidence type="ECO:0000256" key="1">
    <source>
        <dbReference type="ARBA" id="ARBA00023239"/>
    </source>
</evidence>
<dbReference type="GO" id="GO:0016831">
    <property type="term" value="F:carboxy-lyase activity"/>
    <property type="evidence" value="ECO:0007669"/>
    <property type="project" value="InterPro"/>
</dbReference>
<proteinExistence type="predicted"/>
<dbReference type="InterPro" id="IPR032465">
    <property type="entry name" value="ACMSD"/>
</dbReference>
<dbReference type="STRING" id="993692.IV57_GL000338"/>
<evidence type="ECO:0000259" key="2">
    <source>
        <dbReference type="Pfam" id="PF04909"/>
    </source>
</evidence>
<dbReference type="RefSeq" id="WP_057880693.1">
    <property type="nucleotide sequence ID" value="NZ_JQCF01000010.1"/>
</dbReference>
<dbReference type="PANTHER" id="PTHR21240:SF30">
    <property type="entry name" value="AMIDOHYDROLASE-RELATED DOMAIN-CONTAINING PROTEIN-RELATED"/>
    <property type="match status" value="1"/>
</dbReference>
<dbReference type="AlphaFoldDB" id="A0A0R2LBK1"/>
<dbReference type="InterPro" id="IPR032466">
    <property type="entry name" value="Metal_Hydrolase"/>
</dbReference>
<dbReference type="GO" id="GO:0016787">
    <property type="term" value="F:hydrolase activity"/>
    <property type="evidence" value="ECO:0007669"/>
    <property type="project" value="InterPro"/>
</dbReference>
<reference evidence="3 4" key="1">
    <citation type="journal article" date="2015" name="Genome Announc.">
        <title>Expanding the biotechnology potential of lactobacilli through comparative genomics of 213 strains and associated genera.</title>
        <authorList>
            <person name="Sun Z."/>
            <person name="Harris H.M."/>
            <person name="McCann A."/>
            <person name="Guo C."/>
            <person name="Argimon S."/>
            <person name="Zhang W."/>
            <person name="Yang X."/>
            <person name="Jeffery I.B."/>
            <person name="Cooney J.C."/>
            <person name="Kagawa T.F."/>
            <person name="Liu W."/>
            <person name="Song Y."/>
            <person name="Salvetti E."/>
            <person name="Wrobel A."/>
            <person name="Rasinkangas P."/>
            <person name="Parkhill J."/>
            <person name="Rea M.C."/>
            <person name="O'Sullivan O."/>
            <person name="Ritari J."/>
            <person name="Douillard F.P."/>
            <person name="Paul Ross R."/>
            <person name="Yang R."/>
            <person name="Briner A.E."/>
            <person name="Felis G.E."/>
            <person name="de Vos W.M."/>
            <person name="Barrangou R."/>
            <person name="Klaenhammer T.R."/>
            <person name="Caufield P.W."/>
            <person name="Cui Y."/>
            <person name="Zhang H."/>
            <person name="O'Toole P.W."/>
        </authorList>
    </citation>
    <scope>NUCLEOTIDE SEQUENCE [LARGE SCALE GENOMIC DNA]</scope>
    <source>
        <strain evidence="3 4">DSM 24716</strain>
    </source>
</reference>
<dbReference type="PATRIC" id="fig|993692.3.peg.343"/>
<dbReference type="SUPFAM" id="SSF51556">
    <property type="entry name" value="Metallo-dependent hydrolases"/>
    <property type="match status" value="1"/>
</dbReference>
<dbReference type="GO" id="GO:0005829">
    <property type="term" value="C:cytosol"/>
    <property type="evidence" value="ECO:0007669"/>
    <property type="project" value="TreeGrafter"/>
</dbReference>
<dbReference type="Pfam" id="PF04909">
    <property type="entry name" value="Amidohydro_2"/>
    <property type="match status" value="1"/>
</dbReference>